<dbReference type="InParanoid" id="A0A4W3IF71"/>
<feature type="domain" description="HECT" evidence="7">
    <location>
        <begin position="202"/>
        <end position="525"/>
    </location>
</feature>
<dbReference type="GO" id="GO:0000209">
    <property type="term" value="P:protein polyubiquitination"/>
    <property type="evidence" value="ECO:0007669"/>
    <property type="project" value="InterPro"/>
</dbReference>
<dbReference type="Gene3D" id="3.90.1750.10">
    <property type="entry name" value="Hect, E3 ligase catalytic domains"/>
    <property type="match status" value="1"/>
</dbReference>
<dbReference type="InterPro" id="IPR000569">
    <property type="entry name" value="HECT_dom"/>
</dbReference>
<evidence type="ECO:0000256" key="1">
    <source>
        <dbReference type="ARBA" id="ARBA00000885"/>
    </source>
</evidence>
<keyword evidence="9" id="KW-1185">Reference proteome</keyword>
<feature type="transmembrane region" description="Helical" evidence="6">
    <location>
        <begin position="267"/>
        <end position="293"/>
    </location>
</feature>
<dbReference type="GeneTree" id="ENSGT00940000163989"/>
<reference evidence="8" key="5">
    <citation type="submission" date="2025-09" db="UniProtKB">
        <authorList>
            <consortium name="Ensembl"/>
        </authorList>
    </citation>
    <scope>IDENTIFICATION</scope>
</reference>
<dbReference type="PANTHER" id="PTHR45700">
    <property type="entry name" value="UBIQUITIN-PROTEIN LIGASE E3C"/>
    <property type="match status" value="1"/>
</dbReference>
<keyword evidence="6" id="KW-0812">Transmembrane</keyword>
<evidence type="ECO:0000259" key="7">
    <source>
        <dbReference type="PROSITE" id="PS50237"/>
    </source>
</evidence>
<keyword evidence="3" id="KW-0808">Transferase</keyword>
<keyword evidence="6" id="KW-1133">Transmembrane helix</keyword>
<dbReference type="InterPro" id="IPR044611">
    <property type="entry name" value="E3A/B/C-like"/>
</dbReference>
<dbReference type="PROSITE" id="PS50237">
    <property type="entry name" value="HECT"/>
    <property type="match status" value="1"/>
</dbReference>
<dbReference type="EC" id="2.3.2.26" evidence="2"/>
<evidence type="ECO:0000256" key="3">
    <source>
        <dbReference type="ARBA" id="ARBA00022679"/>
    </source>
</evidence>
<organism evidence="8 9">
    <name type="scientific">Callorhinchus milii</name>
    <name type="common">Ghost shark</name>
    <dbReference type="NCBI Taxonomy" id="7868"/>
    <lineage>
        <taxon>Eukaryota</taxon>
        <taxon>Metazoa</taxon>
        <taxon>Chordata</taxon>
        <taxon>Craniata</taxon>
        <taxon>Vertebrata</taxon>
        <taxon>Chondrichthyes</taxon>
        <taxon>Holocephali</taxon>
        <taxon>Chimaeriformes</taxon>
        <taxon>Callorhinchidae</taxon>
        <taxon>Callorhinchus</taxon>
    </lineage>
</organism>
<dbReference type="OMA" id="HESDRTI"/>
<dbReference type="Ensembl" id="ENSCMIT00000025927.1">
    <property type="protein sequence ID" value="ENSCMIP00000025508.1"/>
    <property type="gene ID" value="ENSCMIG00000011208.1"/>
</dbReference>
<sequence>MWRERNVRNLVLPFAAAITKLNQSSSTILGKWWSSLKASFLNNLVQKFKGMVVFVLYYYAQFKESQQDLQNVLNVLKLLYKANVKAQETIPLNKFYIDNLCCWVNLHQDVLNMKFCNRSPDEVNKEEFLVIFCHYPFILNLSAKIQALHTFAALNQQEAHFQAVFSEGNPSFPTLPTSHELKLKVDRKTLVADTFQWLKNVDDRDLRKKLMVEFKGEAGVDYGAISREFFLLLFEELIHPDSGMFISTEQSTGIWFPSQVTGPMENYFLLGIVCGLVLYNFGVVYIPFPLALFKKLLNVKPILEDLLEVDRVLHKSLQYILDYKYNLEENLLLDFSIHWDNQQVELIPNGKETRVNVGNRERFVAAYVDYIFKKSVEGPFGNFKRGFYKVCAEEIVRFFQPQELMDLLIGTDDYDWKTLENVTTYKGIYNRSHPTIEMFWEVFHKLPLEEKKLFLRFLVGTDRIPVSGMSSLKISISSLWSMTENHFPVANTCFLTLFLPAYTSVKSLREKLVIAIKCTRGFGLT</sequence>
<dbReference type="InterPro" id="IPR035983">
    <property type="entry name" value="Hect_E3_ubiquitin_ligase"/>
</dbReference>
<reference evidence="8" key="4">
    <citation type="submission" date="2025-08" db="UniProtKB">
        <authorList>
            <consortium name="Ensembl"/>
        </authorList>
    </citation>
    <scope>IDENTIFICATION</scope>
</reference>
<name>A0A4W3IF71_CALMI</name>
<accession>A0A4W3IF71</accession>
<dbReference type="GO" id="GO:0061630">
    <property type="term" value="F:ubiquitin protein ligase activity"/>
    <property type="evidence" value="ECO:0007669"/>
    <property type="project" value="UniProtKB-EC"/>
</dbReference>
<dbReference type="Gene3D" id="3.30.2410.10">
    <property type="entry name" value="Hect, E3 ligase catalytic domain"/>
    <property type="match status" value="1"/>
</dbReference>
<dbReference type="Gene3D" id="3.30.2160.10">
    <property type="entry name" value="Hect, E3 ligase catalytic domain"/>
    <property type="match status" value="1"/>
</dbReference>
<reference evidence="9" key="1">
    <citation type="journal article" date="2006" name="Science">
        <title>Ancient noncoding elements conserved in the human genome.</title>
        <authorList>
            <person name="Venkatesh B."/>
            <person name="Kirkness E.F."/>
            <person name="Loh Y.H."/>
            <person name="Halpern A.L."/>
            <person name="Lee A.P."/>
            <person name="Johnson J."/>
            <person name="Dandona N."/>
            <person name="Viswanathan L.D."/>
            <person name="Tay A."/>
            <person name="Venter J.C."/>
            <person name="Strausberg R.L."/>
            <person name="Brenner S."/>
        </authorList>
    </citation>
    <scope>NUCLEOTIDE SEQUENCE [LARGE SCALE GENOMIC DNA]</scope>
</reference>
<evidence type="ECO:0000256" key="2">
    <source>
        <dbReference type="ARBA" id="ARBA00012485"/>
    </source>
</evidence>
<evidence type="ECO:0000256" key="5">
    <source>
        <dbReference type="PROSITE-ProRule" id="PRU00104"/>
    </source>
</evidence>
<keyword evidence="6" id="KW-0472">Membrane</keyword>
<reference evidence="9" key="2">
    <citation type="journal article" date="2007" name="PLoS Biol.">
        <title>Survey sequencing and comparative analysis of the elephant shark (Callorhinchus milii) genome.</title>
        <authorList>
            <person name="Venkatesh B."/>
            <person name="Kirkness E.F."/>
            <person name="Loh Y.H."/>
            <person name="Halpern A.L."/>
            <person name="Lee A.P."/>
            <person name="Johnson J."/>
            <person name="Dandona N."/>
            <person name="Viswanathan L.D."/>
            <person name="Tay A."/>
            <person name="Venter J.C."/>
            <person name="Strausberg R.L."/>
            <person name="Brenner S."/>
        </authorList>
    </citation>
    <scope>NUCLEOTIDE SEQUENCE [LARGE SCALE GENOMIC DNA]</scope>
</reference>
<evidence type="ECO:0000256" key="4">
    <source>
        <dbReference type="ARBA" id="ARBA00022786"/>
    </source>
</evidence>
<dbReference type="AlphaFoldDB" id="A0A4W3IF71"/>
<dbReference type="Proteomes" id="UP000314986">
    <property type="component" value="Unassembled WGS sequence"/>
</dbReference>
<reference evidence="9" key="3">
    <citation type="journal article" date="2014" name="Nature">
        <title>Elephant shark genome provides unique insights into gnathostome evolution.</title>
        <authorList>
            <consortium name="International Elephant Shark Genome Sequencing Consortium"/>
            <person name="Venkatesh B."/>
            <person name="Lee A.P."/>
            <person name="Ravi V."/>
            <person name="Maurya A.K."/>
            <person name="Lian M.M."/>
            <person name="Swann J.B."/>
            <person name="Ohta Y."/>
            <person name="Flajnik M.F."/>
            <person name="Sutoh Y."/>
            <person name="Kasahara M."/>
            <person name="Hoon S."/>
            <person name="Gangu V."/>
            <person name="Roy S.W."/>
            <person name="Irimia M."/>
            <person name="Korzh V."/>
            <person name="Kondrychyn I."/>
            <person name="Lim Z.W."/>
            <person name="Tay B.H."/>
            <person name="Tohari S."/>
            <person name="Kong K.W."/>
            <person name="Ho S."/>
            <person name="Lorente-Galdos B."/>
            <person name="Quilez J."/>
            <person name="Marques-Bonet T."/>
            <person name="Raney B.J."/>
            <person name="Ingham P.W."/>
            <person name="Tay A."/>
            <person name="Hillier L.W."/>
            <person name="Minx P."/>
            <person name="Boehm T."/>
            <person name="Wilson R.K."/>
            <person name="Brenner S."/>
            <person name="Warren W.C."/>
        </authorList>
    </citation>
    <scope>NUCLEOTIDE SEQUENCE [LARGE SCALE GENOMIC DNA]</scope>
</reference>
<comment type="catalytic activity">
    <reaction evidence="1">
        <text>S-ubiquitinyl-[E2 ubiquitin-conjugating enzyme]-L-cysteine + [acceptor protein]-L-lysine = [E2 ubiquitin-conjugating enzyme]-L-cysteine + N(6)-ubiquitinyl-[acceptor protein]-L-lysine.</text>
        <dbReference type="EC" id="2.3.2.26"/>
    </reaction>
</comment>
<evidence type="ECO:0000256" key="6">
    <source>
        <dbReference type="SAM" id="Phobius"/>
    </source>
</evidence>
<dbReference type="FunFam" id="3.30.2410.10:FF:000003">
    <property type="entry name" value="probable E3 ubiquitin-protein ligase HERC4 isoform X1"/>
    <property type="match status" value="1"/>
</dbReference>
<keyword evidence="4 5" id="KW-0833">Ubl conjugation pathway</keyword>
<evidence type="ECO:0000313" key="9">
    <source>
        <dbReference type="Proteomes" id="UP000314986"/>
    </source>
</evidence>
<dbReference type="GO" id="GO:0006511">
    <property type="term" value="P:ubiquitin-dependent protein catabolic process"/>
    <property type="evidence" value="ECO:0007669"/>
    <property type="project" value="TreeGrafter"/>
</dbReference>
<dbReference type="CDD" id="cd00078">
    <property type="entry name" value="HECTc"/>
    <property type="match status" value="1"/>
</dbReference>
<dbReference type="PANTHER" id="PTHR45700:SF2">
    <property type="entry name" value="UBIQUITIN-PROTEIN LIGASE E3C"/>
    <property type="match status" value="1"/>
</dbReference>
<proteinExistence type="predicted"/>
<evidence type="ECO:0000313" key="8">
    <source>
        <dbReference type="Ensembl" id="ENSCMIP00000025508.1"/>
    </source>
</evidence>
<protein>
    <recommendedName>
        <fullName evidence="2">HECT-type E3 ubiquitin transferase</fullName>
        <ecNumber evidence="2">2.3.2.26</ecNumber>
    </recommendedName>
</protein>
<dbReference type="SUPFAM" id="SSF56204">
    <property type="entry name" value="Hect, E3 ligase catalytic domain"/>
    <property type="match status" value="1"/>
</dbReference>
<dbReference type="STRING" id="7868.ENSCMIP00000025508"/>
<dbReference type="SMART" id="SM00119">
    <property type="entry name" value="HECTc"/>
    <property type="match status" value="1"/>
</dbReference>
<feature type="active site" description="Glycyl thioester intermediate" evidence="5">
    <location>
        <position position="493"/>
    </location>
</feature>
<dbReference type="Pfam" id="PF00632">
    <property type="entry name" value="HECT"/>
    <property type="match status" value="1"/>
</dbReference>